<dbReference type="RefSeq" id="WP_135589580.1">
    <property type="nucleotide sequence ID" value="NZ_RQEP01000019.1"/>
</dbReference>
<keyword evidence="6" id="KW-1185">Reference proteome</keyword>
<feature type="domain" description="Response regulatory" evidence="3">
    <location>
        <begin position="5"/>
        <end position="121"/>
    </location>
</feature>
<evidence type="ECO:0000313" key="5">
    <source>
        <dbReference type="EMBL" id="TGJ99487.1"/>
    </source>
</evidence>
<dbReference type="EMBL" id="RQEP01000019">
    <property type="protein sequence ID" value="TGJ99487.1"/>
    <property type="molecule type" value="Genomic_DNA"/>
</dbReference>
<dbReference type="CDD" id="cd17534">
    <property type="entry name" value="REC_DC-like"/>
    <property type="match status" value="1"/>
</dbReference>
<dbReference type="InterPro" id="IPR013767">
    <property type="entry name" value="PAS_fold"/>
</dbReference>
<dbReference type="CDD" id="cd00130">
    <property type="entry name" value="PAS"/>
    <property type="match status" value="1"/>
</dbReference>
<dbReference type="PANTHER" id="PTHR44591:SF3">
    <property type="entry name" value="RESPONSE REGULATORY DOMAIN-CONTAINING PROTEIN"/>
    <property type="match status" value="1"/>
</dbReference>
<dbReference type="InterPro" id="IPR000014">
    <property type="entry name" value="PAS"/>
</dbReference>
<feature type="modified residue" description="4-aspartylphosphate" evidence="2">
    <location>
        <position position="55"/>
    </location>
</feature>
<evidence type="ECO:0000256" key="1">
    <source>
        <dbReference type="ARBA" id="ARBA00022553"/>
    </source>
</evidence>
<dbReference type="InterPro" id="IPR050595">
    <property type="entry name" value="Bact_response_regulator"/>
</dbReference>
<dbReference type="SMART" id="SM00448">
    <property type="entry name" value="REC"/>
    <property type="match status" value="1"/>
</dbReference>
<dbReference type="SUPFAM" id="SSF55785">
    <property type="entry name" value="PYP-like sensor domain (PAS domain)"/>
    <property type="match status" value="1"/>
</dbReference>
<dbReference type="GO" id="GO:0000160">
    <property type="term" value="P:phosphorelay signal transduction system"/>
    <property type="evidence" value="ECO:0007669"/>
    <property type="project" value="InterPro"/>
</dbReference>
<evidence type="ECO:0000259" key="4">
    <source>
        <dbReference type="PROSITE" id="PS50112"/>
    </source>
</evidence>
<evidence type="ECO:0000259" key="3">
    <source>
        <dbReference type="PROSITE" id="PS50110"/>
    </source>
</evidence>
<dbReference type="OrthoDB" id="5343928at2"/>
<dbReference type="InterPro" id="IPR035965">
    <property type="entry name" value="PAS-like_dom_sf"/>
</dbReference>
<name>A0A4R9FLN6_9LEPT</name>
<gene>
    <name evidence="5" type="ORF">EHO59_16665</name>
</gene>
<proteinExistence type="predicted"/>
<comment type="caution">
    <text evidence="5">The sequence shown here is derived from an EMBL/GenBank/DDBJ whole genome shotgun (WGS) entry which is preliminary data.</text>
</comment>
<dbReference type="GO" id="GO:0006355">
    <property type="term" value="P:regulation of DNA-templated transcription"/>
    <property type="evidence" value="ECO:0007669"/>
    <property type="project" value="InterPro"/>
</dbReference>
<reference evidence="5" key="1">
    <citation type="journal article" date="2019" name="PLoS Negl. Trop. Dis.">
        <title>Revisiting the worldwide diversity of Leptospira species in the environment.</title>
        <authorList>
            <person name="Vincent A.T."/>
            <person name="Schiettekatte O."/>
            <person name="Bourhy P."/>
            <person name="Veyrier F.J."/>
            <person name="Picardeau M."/>
        </authorList>
    </citation>
    <scope>NUCLEOTIDE SEQUENCE [LARGE SCALE GENOMIC DNA]</scope>
    <source>
        <strain evidence="5">SSS9</strain>
    </source>
</reference>
<dbReference type="Pfam" id="PF00072">
    <property type="entry name" value="Response_reg"/>
    <property type="match status" value="1"/>
</dbReference>
<dbReference type="Gene3D" id="3.30.450.20">
    <property type="entry name" value="PAS domain"/>
    <property type="match status" value="1"/>
</dbReference>
<dbReference type="Proteomes" id="UP000297453">
    <property type="component" value="Unassembled WGS sequence"/>
</dbReference>
<dbReference type="AlphaFoldDB" id="A0A4R9FLN6"/>
<dbReference type="PANTHER" id="PTHR44591">
    <property type="entry name" value="STRESS RESPONSE REGULATOR PROTEIN 1"/>
    <property type="match status" value="1"/>
</dbReference>
<organism evidence="5 6">
    <name type="scientific">Leptospira semungkisensis</name>
    <dbReference type="NCBI Taxonomy" id="2484985"/>
    <lineage>
        <taxon>Bacteria</taxon>
        <taxon>Pseudomonadati</taxon>
        <taxon>Spirochaetota</taxon>
        <taxon>Spirochaetia</taxon>
        <taxon>Leptospirales</taxon>
        <taxon>Leptospiraceae</taxon>
        <taxon>Leptospira</taxon>
    </lineage>
</organism>
<dbReference type="PROSITE" id="PS50110">
    <property type="entry name" value="RESPONSE_REGULATORY"/>
    <property type="match status" value="1"/>
</dbReference>
<dbReference type="InterPro" id="IPR001789">
    <property type="entry name" value="Sig_transdc_resp-reg_receiver"/>
</dbReference>
<dbReference type="Gene3D" id="3.40.50.2300">
    <property type="match status" value="1"/>
</dbReference>
<dbReference type="PROSITE" id="PS50112">
    <property type="entry name" value="PAS"/>
    <property type="match status" value="1"/>
</dbReference>
<keyword evidence="1 2" id="KW-0597">Phosphoprotein</keyword>
<evidence type="ECO:0000313" key="6">
    <source>
        <dbReference type="Proteomes" id="UP000297453"/>
    </source>
</evidence>
<evidence type="ECO:0000256" key="2">
    <source>
        <dbReference type="PROSITE-ProRule" id="PRU00169"/>
    </source>
</evidence>
<feature type="domain" description="PAS" evidence="4">
    <location>
        <begin position="133"/>
        <end position="204"/>
    </location>
</feature>
<dbReference type="Pfam" id="PF00989">
    <property type="entry name" value="PAS"/>
    <property type="match status" value="1"/>
</dbReference>
<dbReference type="InterPro" id="IPR011006">
    <property type="entry name" value="CheY-like_superfamily"/>
</dbReference>
<dbReference type="SUPFAM" id="SSF52172">
    <property type="entry name" value="CheY-like"/>
    <property type="match status" value="1"/>
</dbReference>
<sequence length="249" mass="28236">MKNTRILIVEDEGLVAQDLKQRLIRMGYPEPIIAATGEVAVKQAISMQPDLILMDIILENGYLDGVDAAKRIRKFLDVPIIYLTASSDAQTIQRAKLTEPNAYILKPFQTRELQIIIELILYKYQIDHELMEEERMVSEELRNLEEGIIASNSLGLISFMNPAAEKMTGWMEEEALGKPLQEVLRVKNLSEENDFKLEDVSENRGVPSHGLLVSKNGLTTEVLTITKTLPEIQEVDVDHILVIRDLVKR</sequence>
<accession>A0A4R9FLN6</accession>
<dbReference type="NCBIfam" id="TIGR00229">
    <property type="entry name" value="sensory_box"/>
    <property type="match status" value="1"/>
</dbReference>
<protein>
    <submittedName>
        <fullName evidence="5">Response regulator</fullName>
    </submittedName>
</protein>